<feature type="non-terminal residue" evidence="2">
    <location>
        <position position="1"/>
    </location>
</feature>
<keyword evidence="3" id="KW-1185">Reference proteome</keyword>
<sequence>LALFETQPTSHVRGSRQPSWRRPQRRQPSPTLASLRFAPVATNDTTTSSRFLLLSQERFSARGDRQRHTSDPQKRGYLEKGSARGCGGAT</sequence>
<evidence type="ECO:0000313" key="3">
    <source>
        <dbReference type="Proteomes" id="UP000176998"/>
    </source>
</evidence>
<name>A0A1G4BCY7_9PEZI</name>
<protein>
    <submittedName>
        <fullName evidence="2">Uncharacterized protein</fullName>
    </submittedName>
</protein>
<reference evidence="2 3" key="1">
    <citation type="submission" date="2016-09" db="EMBL/GenBank/DDBJ databases">
        <authorList>
            <person name="Capua I."/>
            <person name="De Benedictis P."/>
            <person name="Joannis T."/>
            <person name="Lombin L.H."/>
            <person name="Cattoli G."/>
        </authorList>
    </citation>
    <scope>NUCLEOTIDE SEQUENCE [LARGE SCALE GENOMIC DNA]</scope>
    <source>
        <strain evidence="2 3">IMI 309357</strain>
    </source>
</reference>
<dbReference type="EMBL" id="MJBS01000038">
    <property type="protein sequence ID" value="OHE99205.1"/>
    <property type="molecule type" value="Genomic_DNA"/>
</dbReference>
<accession>A0A1G4BCY7</accession>
<feature type="compositionally biased region" description="Polar residues" evidence="1">
    <location>
        <begin position="1"/>
        <end position="12"/>
    </location>
</feature>
<evidence type="ECO:0000256" key="1">
    <source>
        <dbReference type="SAM" id="MobiDB-lite"/>
    </source>
</evidence>
<dbReference type="AlphaFoldDB" id="A0A1G4BCY7"/>
<feature type="region of interest" description="Disordered" evidence="1">
    <location>
        <begin position="1"/>
        <end position="41"/>
    </location>
</feature>
<dbReference type="GeneID" id="34558639"/>
<gene>
    <name evidence="2" type="ORF">CORC01_05486</name>
</gene>
<feature type="compositionally biased region" description="Basic and acidic residues" evidence="1">
    <location>
        <begin position="59"/>
        <end position="82"/>
    </location>
</feature>
<feature type="region of interest" description="Disordered" evidence="1">
    <location>
        <begin position="58"/>
        <end position="90"/>
    </location>
</feature>
<organism evidence="2 3">
    <name type="scientific">Colletotrichum orchidophilum</name>
    <dbReference type="NCBI Taxonomy" id="1209926"/>
    <lineage>
        <taxon>Eukaryota</taxon>
        <taxon>Fungi</taxon>
        <taxon>Dikarya</taxon>
        <taxon>Ascomycota</taxon>
        <taxon>Pezizomycotina</taxon>
        <taxon>Sordariomycetes</taxon>
        <taxon>Hypocreomycetidae</taxon>
        <taxon>Glomerellales</taxon>
        <taxon>Glomerellaceae</taxon>
        <taxon>Colletotrichum</taxon>
    </lineage>
</organism>
<evidence type="ECO:0000313" key="2">
    <source>
        <dbReference type="EMBL" id="OHE99205.1"/>
    </source>
</evidence>
<comment type="caution">
    <text evidence="2">The sequence shown here is derived from an EMBL/GenBank/DDBJ whole genome shotgun (WGS) entry which is preliminary data.</text>
</comment>
<feature type="compositionally biased region" description="Low complexity" evidence="1">
    <location>
        <begin position="15"/>
        <end position="30"/>
    </location>
</feature>
<proteinExistence type="predicted"/>
<dbReference type="RefSeq" id="XP_022476354.1">
    <property type="nucleotide sequence ID" value="XM_022617129.1"/>
</dbReference>
<dbReference type="Proteomes" id="UP000176998">
    <property type="component" value="Unassembled WGS sequence"/>
</dbReference>